<reference evidence="8" key="2">
    <citation type="submission" date="2020-05" db="UniProtKB">
        <authorList>
            <consortium name="EnsemblMetazoa"/>
        </authorList>
    </citation>
    <scope>IDENTIFICATION</scope>
    <source>
        <strain evidence="8">maculatus3</strain>
    </source>
</reference>
<evidence type="ECO:0000256" key="3">
    <source>
        <dbReference type="ARBA" id="ARBA00022771"/>
    </source>
</evidence>
<evidence type="ECO:0000259" key="7">
    <source>
        <dbReference type="PROSITE" id="PS50157"/>
    </source>
</evidence>
<dbReference type="Gene3D" id="3.30.160.60">
    <property type="entry name" value="Classic Zinc Finger"/>
    <property type="match status" value="2"/>
</dbReference>
<dbReference type="AlphaFoldDB" id="A0A182T2S4"/>
<dbReference type="Pfam" id="PF00096">
    <property type="entry name" value="zf-C2H2"/>
    <property type="match status" value="1"/>
</dbReference>
<dbReference type="SUPFAM" id="SSF57667">
    <property type="entry name" value="beta-beta-alpha zinc fingers"/>
    <property type="match status" value="2"/>
</dbReference>
<organism evidence="8 9">
    <name type="scientific">Anopheles maculatus</name>
    <dbReference type="NCBI Taxonomy" id="74869"/>
    <lineage>
        <taxon>Eukaryota</taxon>
        <taxon>Metazoa</taxon>
        <taxon>Ecdysozoa</taxon>
        <taxon>Arthropoda</taxon>
        <taxon>Hexapoda</taxon>
        <taxon>Insecta</taxon>
        <taxon>Pterygota</taxon>
        <taxon>Neoptera</taxon>
        <taxon>Endopterygota</taxon>
        <taxon>Diptera</taxon>
        <taxon>Nematocera</taxon>
        <taxon>Culicoidea</taxon>
        <taxon>Culicidae</taxon>
        <taxon>Anophelinae</taxon>
        <taxon>Anopheles</taxon>
        <taxon>Anopheles maculatus group</taxon>
    </lineage>
</organism>
<evidence type="ECO:0000256" key="5">
    <source>
        <dbReference type="PROSITE-ProRule" id="PRU00042"/>
    </source>
</evidence>
<evidence type="ECO:0000256" key="1">
    <source>
        <dbReference type="ARBA" id="ARBA00022723"/>
    </source>
</evidence>
<keyword evidence="3 5" id="KW-0863">Zinc-finger</keyword>
<dbReference type="PROSITE" id="PS50157">
    <property type="entry name" value="ZINC_FINGER_C2H2_2"/>
    <property type="match status" value="2"/>
</dbReference>
<proteinExistence type="predicted"/>
<dbReference type="InterPro" id="IPR013087">
    <property type="entry name" value="Znf_C2H2_type"/>
</dbReference>
<feature type="domain" description="C2H2-type" evidence="7">
    <location>
        <begin position="75"/>
        <end position="102"/>
    </location>
</feature>
<keyword evidence="2" id="KW-0677">Repeat</keyword>
<evidence type="ECO:0000256" key="2">
    <source>
        <dbReference type="ARBA" id="ARBA00022737"/>
    </source>
</evidence>
<evidence type="ECO:0000313" key="9">
    <source>
        <dbReference type="Proteomes" id="UP000075901"/>
    </source>
</evidence>
<protein>
    <recommendedName>
        <fullName evidence="7">C2H2-type domain-containing protein</fullName>
    </recommendedName>
</protein>
<keyword evidence="4" id="KW-0862">Zinc</keyword>
<dbReference type="InterPro" id="IPR036236">
    <property type="entry name" value="Znf_C2H2_sf"/>
</dbReference>
<dbReference type="PROSITE" id="PS00028">
    <property type="entry name" value="ZINC_FINGER_C2H2_1"/>
    <property type="match status" value="3"/>
</dbReference>
<dbReference type="GO" id="GO:0008270">
    <property type="term" value="F:zinc ion binding"/>
    <property type="evidence" value="ECO:0007669"/>
    <property type="project" value="UniProtKB-KW"/>
</dbReference>
<evidence type="ECO:0000313" key="8">
    <source>
        <dbReference type="EnsemblMetazoa" id="AMAM018445-PA"/>
    </source>
</evidence>
<dbReference type="PANTHER" id="PTHR24379">
    <property type="entry name" value="KRAB AND ZINC FINGER DOMAIN-CONTAINING"/>
    <property type="match status" value="1"/>
</dbReference>
<feature type="region of interest" description="Disordered" evidence="6">
    <location>
        <begin position="121"/>
        <end position="144"/>
    </location>
</feature>
<dbReference type="Proteomes" id="UP000075901">
    <property type="component" value="Unassembled WGS sequence"/>
</dbReference>
<sequence length="202" mass="23658">MLTYHMKSDHADDGGLPKIRQCFFCPKAYSSYQLLKYHLNFHPQKLWQCPQCEKRIHNKASFIDHLRIHANERYYNCKECGKRFTALKYLSTHSRMHKRKTVEDSGKSKDVKGSIKDIRQESCSQPELHARPAQSNFSPENQERETNLPLVISIHPHEQNVNHLQNRTETNQAEVNNYNLQTSGGESRQFRFVLKDSVAFPE</sequence>
<feature type="compositionally biased region" description="Basic and acidic residues" evidence="6">
    <location>
        <begin position="101"/>
        <end position="114"/>
    </location>
</feature>
<accession>A0A182T2S4</accession>
<dbReference type="GO" id="GO:0003677">
    <property type="term" value="F:DNA binding"/>
    <property type="evidence" value="ECO:0007669"/>
    <property type="project" value="UniProtKB-ARBA"/>
</dbReference>
<dbReference type="PANTHER" id="PTHR24379:SF121">
    <property type="entry name" value="C2H2-TYPE DOMAIN-CONTAINING PROTEIN"/>
    <property type="match status" value="1"/>
</dbReference>
<dbReference type="EnsemblMetazoa" id="AMAM018445-RA">
    <property type="protein sequence ID" value="AMAM018445-PA"/>
    <property type="gene ID" value="AMAM018445"/>
</dbReference>
<dbReference type="SMART" id="SM00355">
    <property type="entry name" value="ZnF_C2H2"/>
    <property type="match status" value="3"/>
</dbReference>
<keyword evidence="9" id="KW-1185">Reference proteome</keyword>
<name>A0A182T2S4_9DIPT</name>
<dbReference type="VEuPathDB" id="VectorBase:AMAM018445"/>
<feature type="region of interest" description="Disordered" evidence="6">
    <location>
        <begin position="95"/>
        <end position="114"/>
    </location>
</feature>
<feature type="domain" description="C2H2-type" evidence="7">
    <location>
        <begin position="47"/>
        <end position="74"/>
    </location>
</feature>
<evidence type="ECO:0000256" key="4">
    <source>
        <dbReference type="ARBA" id="ARBA00022833"/>
    </source>
</evidence>
<keyword evidence="1" id="KW-0479">Metal-binding</keyword>
<evidence type="ECO:0000256" key="6">
    <source>
        <dbReference type="SAM" id="MobiDB-lite"/>
    </source>
</evidence>
<reference evidence="9" key="1">
    <citation type="submission" date="2013-09" db="EMBL/GenBank/DDBJ databases">
        <title>The Genome Sequence of Anopheles maculatus species B.</title>
        <authorList>
            <consortium name="The Broad Institute Genomics Platform"/>
            <person name="Neafsey D.E."/>
            <person name="Besansky N."/>
            <person name="Howell P."/>
            <person name="Walton C."/>
            <person name="Young S.K."/>
            <person name="Zeng Q."/>
            <person name="Gargeya S."/>
            <person name="Fitzgerald M."/>
            <person name="Haas B."/>
            <person name="Abouelleil A."/>
            <person name="Allen A.W."/>
            <person name="Alvarado L."/>
            <person name="Arachchi H.M."/>
            <person name="Berlin A.M."/>
            <person name="Chapman S.B."/>
            <person name="Gainer-Dewar J."/>
            <person name="Goldberg J."/>
            <person name="Griggs A."/>
            <person name="Gujja S."/>
            <person name="Hansen M."/>
            <person name="Howarth C."/>
            <person name="Imamovic A."/>
            <person name="Ireland A."/>
            <person name="Larimer J."/>
            <person name="McCowan C."/>
            <person name="Murphy C."/>
            <person name="Pearson M."/>
            <person name="Poon T.W."/>
            <person name="Priest M."/>
            <person name="Roberts A."/>
            <person name="Saif S."/>
            <person name="Shea T."/>
            <person name="Sisk P."/>
            <person name="Sykes S."/>
            <person name="Wortman J."/>
            <person name="Nusbaum C."/>
            <person name="Birren B."/>
        </authorList>
    </citation>
    <scope>NUCLEOTIDE SEQUENCE [LARGE SCALE GENOMIC DNA]</scope>
    <source>
        <strain evidence="9">maculatus3</strain>
    </source>
</reference>
<dbReference type="FunFam" id="3.30.160.60:FF:000110">
    <property type="entry name" value="Zinc finger protein-like"/>
    <property type="match status" value="1"/>
</dbReference>